<dbReference type="InterPro" id="IPR051554">
    <property type="entry name" value="Acetyltransferase_Eis"/>
</dbReference>
<dbReference type="InterPro" id="IPR036527">
    <property type="entry name" value="SCP2_sterol-bd_dom_sf"/>
</dbReference>
<evidence type="ECO:0000256" key="3">
    <source>
        <dbReference type="HAMAP-Rule" id="MF_01812"/>
    </source>
</evidence>
<dbReference type="Gene3D" id="3.40.630.30">
    <property type="match status" value="2"/>
</dbReference>
<evidence type="ECO:0008006" key="8">
    <source>
        <dbReference type="Google" id="ProtNLM"/>
    </source>
</evidence>
<dbReference type="Pfam" id="PF13527">
    <property type="entry name" value="Acetyltransf_9"/>
    <property type="match status" value="1"/>
</dbReference>
<dbReference type="InterPro" id="IPR016181">
    <property type="entry name" value="Acyl_CoA_acyltransferase"/>
</dbReference>
<feature type="binding site" evidence="3">
    <location>
        <begin position="118"/>
        <end position="119"/>
    </location>
    <ligand>
        <name>acetyl-CoA</name>
        <dbReference type="ChEBI" id="CHEBI:57288"/>
    </ligand>
</feature>
<name>A0A7Z0WQG2_9PSEU</name>
<organism evidence="6 7">
    <name type="scientific">Actinophytocola xinjiangensis</name>
    <dbReference type="NCBI Taxonomy" id="485602"/>
    <lineage>
        <taxon>Bacteria</taxon>
        <taxon>Bacillati</taxon>
        <taxon>Actinomycetota</taxon>
        <taxon>Actinomycetes</taxon>
        <taxon>Pseudonocardiales</taxon>
        <taxon>Pseudonocardiaceae</taxon>
    </lineage>
</organism>
<proteinExistence type="inferred from homology"/>
<dbReference type="SUPFAM" id="SSF55729">
    <property type="entry name" value="Acyl-CoA N-acyltransferases (Nat)"/>
    <property type="match status" value="1"/>
</dbReference>
<dbReference type="PANTHER" id="PTHR37817:SF1">
    <property type="entry name" value="N-ACETYLTRANSFERASE EIS"/>
    <property type="match status" value="1"/>
</dbReference>
<dbReference type="GO" id="GO:0030649">
    <property type="term" value="P:aminoglycoside antibiotic catabolic process"/>
    <property type="evidence" value="ECO:0007669"/>
    <property type="project" value="TreeGrafter"/>
</dbReference>
<dbReference type="InterPro" id="IPR022902">
    <property type="entry name" value="NAcTrfase_Eis"/>
</dbReference>
<dbReference type="Pfam" id="PF17668">
    <property type="entry name" value="Acetyltransf_17"/>
    <property type="match status" value="1"/>
</dbReference>
<evidence type="ECO:0000256" key="2">
    <source>
        <dbReference type="ARBA" id="ARBA00023315"/>
    </source>
</evidence>
<dbReference type="Gene3D" id="3.30.1050.10">
    <property type="entry name" value="SCP2 sterol-binding domain"/>
    <property type="match status" value="1"/>
</dbReference>
<keyword evidence="1 3" id="KW-0808">Transferase</keyword>
<evidence type="ECO:0000256" key="1">
    <source>
        <dbReference type="ARBA" id="ARBA00022679"/>
    </source>
</evidence>
<dbReference type="InterPro" id="IPR025559">
    <property type="entry name" value="Eis_dom"/>
</dbReference>
<accession>A0A7Z0WQG2</accession>
<protein>
    <recommendedName>
        <fullName evidence="8">Acetyltransferase</fullName>
    </recommendedName>
</protein>
<dbReference type="HAMAP" id="MF_01812">
    <property type="entry name" value="Eis"/>
    <property type="match status" value="1"/>
</dbReference>
<dbReference type="EMBL" id="MSIF01000003">
    <property type="protein sequence ID" value="OLF12227.1"/>
    <property type="molecule type" value="Genomic_DNA"/>
</dbReference>
<dbReference type="SUPFAM" id="SSF55718">
    <property type="entry name" value="SCP-like"/>
    <property type="match status" value="1"/>
</dbReference>
<evidence type="ECO:0000259" key="4">
    <source>
        <dbReference type="Pfam" id="PF13530"/>
    </source>
</evidence>
<comment type="caution">
    <text evidence="6">The sequence shown here is derived from an EMBL/GenBank/DDBJ whole genome shotgun (WGS) entry which is preliminary data.</text>
</comment>
<keyword evidence="7" id="KW-1185">Reference proteome</keyword>
<gene>
    <name evidence="6" type="ORF">BLA60_09560</name>
</gene>
<dbReference type="InterPro" id="IPR041380">
    <property type="entry name" value="Acetyltransf_17"/>
</dbReference>
<feature type="active site" description="Proton acceptor; via carboxylate" evidence="3">
    <location>
        <position position="402"/>
    </location>
</feature>
<comment type="similarity">
    <text evidence="3">Belongs to the acetyltransferase Eis family.</text>
</comment>
<evidence type="ECO:0000313" key="7">
    <source>
        <dbReference type="Proteomes" id="UP000185696"/>
    </source>
</evidence>
<feature type="active site" description="Proton donor" evidence="3">
    <location>
        <position position="123"/>
    </location>
</feature>
<dbReference type="OrthoDB" id="8399956at2"/>
<dbReference type="Proteomes" id="UP000185696">
    <property type="component" value="Unassembled WGS sequence"/>
</dbReference>
<feature type="domain" description="Eis-like acetyltransferase" evidence="5">
    <location>
        <begin position="181"/>
        <end position="290"/>
    </location>
</feature>
<reference evidence="6 7" key="1">
    <citation type="submission" date="2016-12" db="EMBL/GenBank/DDBJ databases">
        <title>The draft genome sequence of Actinophytocola xinjiangensis.</title>
        <authorList>
            <person name="Wang W."/>
            <person name="Yuan L."/>
        </authorList>
    </citation>
    <scope>NUCLEOTIDE SEQUENCE [LARGE SCALE GENOMIC DNA]</scope>
    <source>
        <strain evidence="6 7">CGMCC 4.4663</strain>
    </source>
</reference>
<sequence length="402" mass="43693">MSFEYRVVKDDELRAADAVFHEALHNEPPNDEKWPTVSRCYEPGRTVGAFAGDTVVGSAMSLASDLTVPGGAVVPMAAVSGVGVRADHRRRGALTGMMRRQLKECAAAGDVLATLHASEPMIYGRYGYGLATLTRIIRVRSARATMRPGVPTAGTVRFLTRDEALTLLPQAYPRLRGERVGMMGRPPAWWAISYESRMERGYFRVAAHHDHDGRIDGMVGYRPVEIQSDDPRIGTGIAVLDFVGENQAVENDLWGFLLGIDLVEEVTVYARPSDDPIGAALTDFHAIRSDQDDDLWLRVIDVPAALAARTYGHADAVVVEVVDPLLAGNSGNYLIGRAGAEPTTAKPDLTVGVEELGMLYLGTWRPSSLAGIGRITVHDQDALPRADRLFATDRPAWCGSLF</sequence>
<dbReference type="Pfam" id="PF13530">
    <property type="entry name" value="SCP2_2"/>
    <property type="match status" value="1"/>
</dbReference>
<feature type="domain" description="Enhanced intracellular survival protein" evidence="4">
    <location>
        <begin position="302"/>
        <end position="398"/>
    </location>
</feature>
<dbReference type="NCBIfam" id="NF002367">
    <property type="entry name" value="PRK01346.1-4"/>
    <property type="match status" value="1"/>
</dbReference>
<evidence type="ECO:0000259" key="5">
    <source>
        <dbReference type="Pfam" id="PF17668"/>
    </source>
</evidence>
<comment type="subunit">
    <text evidence="3">Homohexamer; trimer of dimers.</text>
</comment>
<dbReference type="GO" id="GO:0034069">
    <property type="term" value="F:aminoglycoside N-acetyltransferase activity"/>
    <property type="evidence" value="ECO:0007669"/>
    <property type="project" value="TreeGrafter"/>
</dbReference>
<dbReference type="RefSeq" id="WP_075132419.1">
    <property type="nucleotide sequence ID" value="NZ_MSIF01000003.1"/>
</dbReference>
<dbReference type="AlphaFoldDB" id="A0A7Z0WQG2"/>
<feature type="binding site" evidence="3">
    <location>
        <begin position="90"/>
        <end position="95"/>
    </location>
    <ligand>
        <name>acetyl-CoA</name>
        <dbReference type="ChEBI" id="CHEBI:57288"/>
    </ligand>
</feature>
<dbReference type="PANTHER" id="PTHR37817">
    <property type="entry name" value="N-ACETYLTRANSFERASE EIS"/>
    <property type="match status" value="1"/>
</dbReference>
<feature type="binding site" evidence="3">
    <location>
        <begin position="82"/>
        <end position="84"/>
    </location>
    <ligand>
        <name>acetyl-CoA</name>
        <dbReference type="ChEBI" id="CHEBI:57288"/>
    </ligand>
</feature>
<evidence type="ECO:0000313" key="6">
    <source>
        <dbReference type="EMBL" id="OLF12227.1"/>
    </source>
</evidence>
<keyword evidence="2 3" id="KW-0012">Acyltransferase</keyword>